<evidence type="ECO:0000256" key="10">
    <source>
        <dbReference type="ARBA" id="ARBA00023157"/>
    </source>
</evidence>
<dbReference type="GO" id="GO:0005886">
    <property type="term" value="C:plasma membrane"/>
    <property type="evidence" value="ECO:0007669"/>
    <property type="project" value="UniProtKB-SubCell"/>
</dbReference>
<feature type="domain" description="EMI" evidence="15">
    <location>
        <begin position="25"/>
        <end position="102"/>
    </location>
</feature>
<keyword evidence="5 13" id="KW-0812">Transmembrane</keyword>
<dbReference type="Gene3D" id="2.170.300.10">
    <property type="entry name" value="Tie2 ligand-binding domain superfamily"/>
    <property type="match status" value="1"/>
</dbReference>
<feature type="compositionally biased region" description="Acidic residues" evidence="12">
    <location>
        <begin position="354"/>
        <end position="367"/>
    </location>
</feature>
<keyword evidence="3" id="KW-1003">Cell membrane</keyword>
<keyword evidence="6 14" id="KW-0732">Signal</keyword>
<evidence type="ECO:0000256" key="8">
    <source>
        <dbReference type="ARBA" id="ARBA00022989"/>
    </source>
</evidence>
<accession>A0A067RTK6</accession>
<dbReference type="Proteomes" id="UP000027135">
    <property type="component" value="Unassembled WGS sequence"/>
</dbReference>
<dbReference type="eggNOG" id="KOG1218">
    <property type="taxonomic scope" value="Eukaryota"/>
</dbReference>
<keyword evidence="11" id="KW-0325">Glycoprotein</keyword>
<evidence type="ECO:0000313" key="16">
    <source>
        <dbReference type="EMBL" id="KDR23164.1"/>
    </source>
</evidence>
<organism evidence="16 17">
    <name type="scientific">Zootermopsis nevadensis</name>
    <name type="common">Dampwood termite</name>
    <dbReference type="NCBI Taxonomy" id="136037"/>
    <lineage>
        <taxon>Eukaryota</taxon>
        <taxon>Metazoa</taxon>
        <taxon>Ecdysozoa</taxon>
        <taxon>Arthropoda</taxon>
        <taxon>Hexapoda</taxon>
        <taxon>Insecta</taxon>
        <taxon>Pterygota</taxon>
        <taxon>Neoptera</taxon>
        <taxon>Polyneoptera</taxon>
        <taxon>Dictyoptera</taxon>
        <taxon>Blattodea</taxon>
        <taxon>Blattoidea</taxon>
        <taxon>Termitoidae</taxon>
        <taxon>Termopsidae</taxon>
        <taxon>Zootermopsis</taxon>
    </lineage>
</organism>
<protein>
    <submittedName>
        <fullName evidence="16">Multiple epidermal growth factor-like domains 10</fullName>
    </submittedName>
</protein>
<feature type="region of interest" description="Disordered" evidence="12">
    <location>
        <begin position="239"/>
        <end position="259"/>
    </location>
</feature>
<dbReference type="OrthoDB" id="18487at2759"/>
<feature type="compositionally biased region" description="Basic and acidic residues" evidence="12">
    <location>
        <begin position="341"/>
        <end position="353"/>
    </location>
</feature>
<dbReference type="PANTHER" id="PTHR24052:SF8">
    <property type="entry name" value="NIMROD A, ISOFORM E"/>
    <property type="match status" value="1"/>
</dbReference>
<evidence type="ECO:0000256" key="11">
    <source>
        <dbReference type="ARBA" id="ARBA00023180"/>
    </source>
</evidence>
<dbReference type="SMART" id="SM00181">
    <property type="entry name" value="EGF"/>
    <property type="match status" value="2"/>
</dbReference>
<dbReference type="PROSITE" id="PS00022">
    <property type="entry name" value="EGF_1"/>
    <property type="match status" value="2"/>
</dbReference>
<name>A0A067RTK6_ZOONE</name>
<evidence type="ECO:0000256" key="5">
    <source>
        <dbReference type="ARBA" id="ARBA00022692"/>
    </source>
</evidence>
<evidence type="ECO:0000256" key="6">
    <source>
        <dbReference type="ARBA" id="ARBA00022729"/>
    </source>
</evidence>
<feature type="region of interest" description="Disordered" evidence="12">
    <location>
        <begin position="300"/>
        <end position="371"/>
    </location>
</feature>
<gene>
    <name evidence="16" type="ORF">L798_15443</name>
</gene>
<feature type="compositionally biased region" description="Low complexity" evidence="12">
    <location>
        <begin position="300"/>
        <end position="317"/>
    </location>
</feature>
<evidence type="ECO:0000256" key="13">
    <source>
        <dbReference type="SAM" id="Phobius"/>
    </source>
</evidence>
<feature type="compositionally biased region" description="Basic and acidic residues" evidence="12">
    <location>
        <begin position="243"/>
        <end position="259"/>
    </location>
</feature>
<evidence type="ECO:0000256" key="2">
    <source>
        <dbReference type="ARBA" id="ARBA00004236"/>
    </source>
</evidence>
<keyword evidence="10" id="KW-1015">Disulfide bond</keyword>
<evidence type="ECO:0000256" key="14">
    <source>
        <dbReference type="SAM" id="SignalP"/>
    </source>
</evidence>
<evidence type="ECO:0000256" key="7">
    <source>
        <dbReference type="ARBA" id="ARBA00022737"/>
    </source>
</evidence>
<evidence type="ECO:0000256" key="12">
    <source>
        <dbReference type="SAM" id="MobiDB-lite"/>
    </source>
</evidence>
<feature type="compositionally biased region" description="Polar residues" evidence="12">
    <location>
        <begin position="329"/>
        <end position="338"/>
    </location>
</feature>
<dbReference type="FunFam" id="2.170.300.10:FF:000041">
    <property type="entry name" value="Tyrosine protein kinase receptor tie-1, putative"/>
    <property type="match status" value="1"/>
</dbReference>
<dbReference type="InParanoid" id="A0A067RTK6"/>
<keyword evidence="7" id="KW-0677">Repeat</keyword>
<dbReference type="AlphaFoldDB" id="A0A067RTK6"/>
<evidence type="ECO:0000256" key="9">
    <source>
        <dbReference type="ARBA" id="ARBA00023136"/>
    </source>
</evidence>
<feature type="transmembrane region" description="Helical" evidence="13">
    <location>
        <begin position="423"/>
        <end position="450"/>
    </location>
</feature>
<dbReference type="PANTHER" id="PTHR24052">
    <property type="entry name" value="DELTA-RELATED"/>
    <property type="match status" value="1"/>
</dbReference>
<keyword evidence="9 13" id="KW-0472">Membrane</keyword>
<dbReference type="InterPro" id="IPR057138">
    <property type="entry name" value="EGF_PEAR1L-like"/>
</dbReference>
<proteinExistence type="predicted"/>
<dbReference type="InterPro" id="IPR052485">
    <property type="entry name" value="MEGF_diff_regulators"/>
</dbReference>
<evidence type="ECO:0000256" key="1">
    <source>
        <dbReference type="ARBA" id="ARBA00004167"/>
    </source>
</evidence>
<dbReference type="EMBL" id="KK852472">
    <property type="protein sequence ID" value="KDR23164.1"/>
    <property type="molecule type" value="Genomic_DNA"/>
</dbReference>
<dbReference type="PROSITE" id="PS51041">
    <property type="entry name" value="EMI"/>
    <property type="match status" value="1"/>
</dbReference>
<dbReference type="InterPro" id="IPR011489">
    <property type="entry name" value="EMI_domain"/>
</dbReference>
<reference evidence="16 17" key="1">
    <citation type="journal article" date="2014" name="Nat. Commun.">
        <title>Molecular traces of alternative social organization in a termite genome.</title>
        <authorList>
            <person name="Terrapon N."/>
            <person name="Li C."/>
            <person name="Robertson H.M."/>
            <person name="Ji L."/>
            <person name="Meng X."/>
            <person name="Booth W."/>
            <person name="Chen Z."/>
            <person name="Childers C.P."/>
            <person name="Glastad K.M."/>
            <person name="Gokhale K."/>
            <person name="Gowin J."/>
            <person name="Gronenberg W."/>
            <person name="Hermansen R.A."/>
            <person name="Hu H."/>
            <person name="Hunt B.G."/>
            <person name="Huylmans A.K."/>
            <person name="Khalil S.M."/>
            <person name="Mitchell R.D."/>
            <person name="Munoz-Torres M.C."/>
            <person name="Mustard J.A."/>
            <person name="Pan H."/>
            <person name="Reese J.T."/>
            <person name="Scharf M.E."/>
            <person name="Sun F."/>
            <person name="Vogel H."/>
            <person name="Xiao J."/>
            <person name="Yang W."/>
            <person name="Yang Z."/>
            <person name="Yang Z."/>
            <person name="Zhou J."/>
            <person name="Zhu J."/>
            <person name="Brent C.S."/>
            <person name="Elsik C.G."/>
            <person name="Goodisman M.A."/>
            <person name="Liberles D.A."/>
            <person name="Roe R.M."/>
            <person name="Vargo E.L."/>
            <person name="Vilcinskas A."/>
            <person name="Wang J."/>
            <person name="Bornberg-Bauer E."/>
            <person name="Korb J."/>
            <person name="Zhang G."/>
            <person name="Liebig J."/>
        </authorList>
    </citation>
    <scope>NUCLEOTIDE SEQUENCE [LARGE SCALE GENOMIC DNA]</scope>
    <source>
        <tissue evidence="16">Whole organism</tissue>
    </source>
</reference>
<evidence type="ECO:0000256" key="3">
    <source>
        <dbReference type="ARBA" id="ARBA00022475"/>
    </source>
</evidence>
<evidence type="ECO:0000256" key="4">
    <source>
        <dbReference type="ARBA" id="ARBA00022536"/>
    </source>
</evidence>
<evidence type="ECO:0000313" key="17">
    <source>
        <dbReference type="Proteomes" id="UP000027135"/>
    </source>
</evidence>
<sequence length="597" mass="66107">MVTLILPLATLLFAALVLSATNLTGENVCHKREKYNVTMRVVVKEPMRVKTYTWCLKVPPRCTKYKIEMKDKFMIQTELRERVVDICCAGYEPDRTEAFCVPVCSGCLHGVCASPDTCLCEPGYTGQRCATECRKGLWGSACTQRCQCQNGADCNHVTGTCRCTDGWRGSLCDIACTEGTYGHECMKECACEPGNRFKHSTCHHITGECRLPDETSVDNQGLETYPTTSLPKIYTTSKPMETQTHDEGAGNNKDLDVNRQIDDNTGTVLRETEVSDPQTEDIPLSETEISVFSTDDKFTTSVTSTTTSSSVISPLTTENEVGKQIPNEVRNNSVTSNIPLPDHETNKLDSETDTKEDDDKDFSEESEQPATIKIEEIEQTTEEIEITEPQNIKIPPRGVIIVSDGLLSERRDEDDSEESTSGVWNLVSSASVAGGVALLLIVLAAVTLFVSHRRNKAKMSVAEKEITSVRMQRLEHEQQFPGPQMYNCTRDVTTLSLEHLFPDTEFRPTSSPDGLQLCFGDVSGTIATNNNLELPYNSHNNTRAYLELQYDIPPSSVGSKTNSLLPGIEPEHLYDEIPCWRNTATTPVNTATNTSQC</sequence>
<dbReference type="InterPro" id="IPR000742">
    <property type="entry name" value="EGF"/>
</dbReference>
<feature type="signal peptide" evidence="14">
    <location>
        <begin position="1"/>
        <end position="19"/>
    </location>
</feature>
<comment type="subcellular location">
    <subcellularLocation>
        <location evidence="2">Cell membrane</location>
    </subcellularLocation>
    <subcellularLocation>
        <location evidence="1">Membrane</location>
        <topology evidence="1">Single-pass membrane protein</topology>
    </subcellularLocation>
</comment>
<keyword evidence="8 13" id="KW-1133">Transmembrane helix</keyword>
<keyword evidence="4" id="KW-0245">EGF-like domain</keyword>
<evidence type="ECO:0000259" key="15">
    <source>
        <dbReference type="PROSITE" id="PS51041"/>
    </source>
</evidence>
<feature type="chain" id="PRO_5001645421" evidence="14">
    <location>
        <begin position="20"/>
        <end position="597"/>
    </location>
</feature>
<keyword evidence="17" id="KW-1185">Reference proteome</keyword>
<dbReference type="Pfam" id="PF23301">
    <property type="entry name" value="EGF_PEAR1L"/>
    <property type="match status" value="1"/>
</dbReference>